<dbReference type="InterPro" id="IPR053865">
    <property type="entry name" value="DUF6934"/>
</dbReference>
<evidence type="ECO:0000313" key="4">
    <source>
        <dbReference type="Proteomes" id="UP000297429"/>
    </source>
</evidence>
<dbReference type="RefSeq" id="WP_121285930.1">
    <property type="nucleotide sequence ID" value="NZ_RCCK01000013.1"/>
</dbReference>
<sequence>MTLCFWINYEYFAKDNFLTYQFTSEGINGSIEKIVQYSKLTVPSIGTVYNLGFGDLTADGNISDTVNSNNGDMKKVLSTVANTVYDFTEHYPNQFIFAHGSTPIRTKLYQRKIIQMLPIISTEFDIYGLNKAGWVELTVAEEYRAFLIKKK</sequence>
<reference evidence="1 3" key="1">
    <citation type="submission" date="2018-10" db="EMBL/GenBank/DDBJ databases">
        <title>Genomic Encyclopedia of Archaeal and Bacterial Type Strains, Phase II (KMG-II): from individual species to whole genera.</title>
        <authorList>
            <person name="Goeker M."/>
        </authorList>
    </citation>
    <scope>NUCLEOTIDE SEQUENCE [LARGE SCALE GENOMIC DNA]</scope>
    <source>
        <strain evidence="1 3">DSM 19624</strain>
    </source>
</reference>
<reference evidence="2 4" key="2">
    <citation type="submission" date="2019-03" db="EMBL/GenBank/DDBJ databases">
        <authorList>
            <person name="He R.-H."/>
        </authorList>
    </citation>
    <scope>NUCLEOTIDE SEQUENCE [LARGE SCALE GENOMIC DNA]</scope>
    <source>
        <strain evidence="2 4">DSM 19624</strain>
    </source>
</reference>
<name>A0A497XW44_9SPHI</name>
<dbReference type="Proteomes" id="UP000297429">
    <property type="component" value="Unassembled WGS sequence"/>
</dbReference>
<protein>
    <submittedName>
        <fullName evidence="1">Uncharacterized protein</fullName>
    </submittedName>
</protein>
<evidence type="ECO:0000313" key="2">
    <source>
        <dbReference type="EMBL" id="TFB32534.1"/>
    </source>
</evidence>
<gene>
    <name evidence="1" type="ORF">BCL90_4019</name>
    <name evidence="2" type="ORF">E3V97_00425</name>
</gene>
<dbReference type="EMBL" id="RCCK01000013">
    <property type="protein sequence ID" value="RLJ73854.1"/>
    <property type="molecule type" value="Genomic_DNA"/>
</dbReference>
<accession>A0A497XW44</accession>
<dbReference type="EMBL" id="SOPX01000001">
    <property type="protein sequence ID" value="TFB32534.1"/>
    <property type="molecule type" value="Genomic_DNA"/>
</dbReference>
<dbReference type="OrthoDB" id="1343312at2"/>
<dbReference type="Pfam" id="PF22028">
    <property type="entry name" value="DUF6934"/>
    <property type="match status" value="1"/>
</dbReference>
<dbReference type="Proteomes" id="UP000273898">
    <property type="component" value="Unassembled WGS sequence"/>
</dbReference>
<proteinExistence type="predicted"/>
<evidence type="ECO:0000313" key="3">
    <source>
        <dbReference type="Proteomes" id="UP000273898"/>
    </source>
</evidence>
<comment type="caution">
    <text evidence="1">The sequence shown here is derived from an EMBL/GenBank/DDBJ whole genome shotgun (WGS) entry which is preliminary data.</text>
</comment>
<dbReference type="AlphaFoldDB" id="A0A497XW44"/>
<evidence type="ECO:0000313" key="1">
    <source>
        <dbReference type="EMBL" id="RLJ73854.1"/>
    </source>
</evidence>
<organism evidence="1 3">
    <name type="scientific">Pedobacter alluvionis</name>
    <dbReference type="NCBI Taxonomy" id="475253"/>
    <lineage>
        <taxon>Bacteria</taxon>
        <taxon>Pseudomonadati</taxon>
        <taxon>Bacteroidota</taxon>
        <taxon>Sphingobacteriia</taxon>
        <taxon>Sphingobacteriales</taxon>
        <taxon>Sphingobacteriaceae</taxon>
        <taxon>Pedobacter</taxon>
    </lineage>
</organism>
<keyword evidence="4" id="KW-1185">Reference proteome</keyword>